<dbReference type="AlphaFoldDB" id="L8PHS8"/>
<proteinExistence type="predicted"/>
<feature type="transmembrane region" description="Helical" evidence="1">
    <location>
        <begin position="24"/>
        <end position="41"/>
    </location>
</feature>
<keyword evidence="1" id="KW-0812">Transmembrane</keyword>
<organism evidence="3 4">
    <name type="scientific">Streptomyces viridochromogenes Tue57</name>
    <dbReference type="NCBI Taxonomy" id="1160705"/>
    <lineage>
        <taxon>Bacteria</taxon>
        <taxon>Bacillati</taxon>
        <taxon>Actinomycetota</taxon>
        <taxon>Actinomycetes</taxon>
        <taxon>Kitasatosporales</taxon>
        <taxon>Streptomycetaceae</taxon>
        <taxon>Streptomyces</taxon>
    </lineage>
</organism>
<feature type="transmembrane region" description="Helical" evidence="1">
    <location>
        <begin position="206"/>
        <end position="227"/>
    </location>
</feature>
<name>L8PHS8_STRVR</name>
<accession>L8PHS8</accession>
<evidence type="ECO:0000313" key="3">
    <source>
        <dbReference type="EMBL" id="ELS55980.1"/>
    </source>
</evidence>
<gene>
    <name evidence="3" type="ORF">STVIR_3058</name>
</gene>
<feature type="domain" description="Low molecular weight protein antigen 6 PH" evidence="2">
    <location>
        <begin position="72"/>
        <end position="143"/>
    </location>
</feature>
<evidence type="ECO:0000313" key="4">
    <source>
        <dbReference type="Proteomes" id="UP000011205"/>
    </source>
</evidence>
<dbReference type="RefSeq" id="WP_003998396.1">
    <property type="nucleotide sequence ID" value="NZ_AMLP01000100.1"/>
</dbReference>
<sequence length="228" mass="24439">MTTPEHQPPTPEPVSKDRVYRSPMGIVGGALLLAIVLWLGTDALVRGEGRTQWLALAGLILLVPLVSAFTLRPAVHANEERLRIRNPLRVIVLPWGQVAALRSGYSNEVVAKSGTKYQLWAIPVSLRARKKAARRSARAAAERSAAARGERGGRGLGGLGFGAPRMDVDADGPVRAETDKVMDDLRELLEHRAEAESAQGEVIVRWAYEVAGPAIAGALLLVILLAVG</sequence>
<keyword evidence="1" id="KW-1133">Transmembrane helix</keyword>
<comment type="caution">
    <text evidence="3">The sequence shown here is derived from an EMBL/GenBank/DDBJ whole genome shotgun (WGS) entry which is preliminary data.</text>
</comment>
<protein>
    <submittedName>
        <fullName evidence="3">Putative Integral membrane protein</fullName>
    </submittedName>
</protein>
<dbReference type="Pfam" id="PF10756">
    <property type="entry name" value="bPH_6"/>
    <property type="match status" value="1"/>
</dbReference>
<feature type="transmembrane region" description="Helical" evidence="1">
    <location>
        <begin position="53"/>
        <end position="75"/>
    </location>
</feature>
<dbReference type="Proteomes" id="UP000011205">
    <property type="component" value="Unassembled WGS sequence"/>
</dbReference>
<dbReference type="EMBL" id="AMLP01000100">
    <property type="protein sequence ID" value="ELS55980.1"/>
    <property type="molecule type" value="Genomic_DNA"/>
</dbReference>
<keyword evidence="1" id="KW-0472">Membrane</keyword>
<dbReference type="PATRIC" id="fig|1160705.3.peg.3033"/>
<evidence type="ECO:0000259" key="2">
    <source>
        <dbReference type="Pfam" id="PF10756"/>
    </source>
</evidence>
<dbReference type="InterPro" id="IPR019692">
    <property type="entry name" value="CFP-6_PH"/>
</dbReference>
<evidence type="ECO:0000256" key="1">
    <source>
        <dbReference type="SAM" id="Phobius"/>
    </source>
</evidence>
<reference evidence="3 4" key="1">
    <citation type="journal article" date="2013" name="Genome Announc.">
        <title>Draft Genome Sequence of Streptomyces viridochromogenes Strain Tu57, Producer of Avilamycin.</title>
        <authorList>
            <person name="Gruning B.A."/>
            <person name="Erxleben A."/>
            <person name="Hahnlein A."/>
            <person name="Gunther S."/>
        </authorList>
    </citation>
    <scope>NUCLEOTIDE SEQUENCE [LARGE SCALE GENOMIC DNA]</scope>
    <source>
        <strain evidence="3 4">Tue57</strain>
    </source>
</reference>